<comment type="caution">
    <text evidence="13">The sequence shown here is derived from an EMBL/GenBank/DDBJ whole genome shotgun (WGS) entry which is preliminary data.</text>
</comment>
<evidence type="ECO:0000313" key="13">
    <source>
        <dbReference type="EMBL" id="HGS20487.1"/>
    </source>
</evidence>
<keyword evidence="8" id="KW-0472">Membrane</keyword>
<keyword evidence="13" id="KW-0966">Cell projection</keyword>
<evidence type="ECO:0000256" key="5">
    <source>
        <dbReference type="ARBA" id="ARBA00022475"/>
    </source>
</evidence>
<dbReference type="GO" id="GO:0071973">
    <property type="term" value="P:bacterial-type flagellum-dependent cell motility"/>
    <property type="evidence" value="ECO:0007669"/>
    <property type="project" value="InterPro"/>
</dbReference>
<feature type="domain" description="Flagellar motor switch protein FliG N-terminal" evidence="12">
    <location>
        <begin position="10"/>
        <end position="110"/>
    </location>
</feature>
<dbReference type="InterPro" id="IPR011002">
    <property type="entry name" value="FliG_a-hlx"/>
</dbReference>
<accession>A0A7C4PHJ7</accession>
<keyword evidence="13" id="KW-0282">Flagellum</keyword>
<dbReference type="PRINTS" id="PR00954">
    <property type="entry name" value="FLGMOTORFLIG"/>
</dbReference>
<feature type="domain" description="Flagellar motor switch protein FliG C-terminal" evidence="10">
    <location>
        <begin position="222"/>
        <end position="329"/>
    </location>
</feature>
<evidence type="ECO:0000259" key="12">
    <source>
        <dbReference type="Pfam" id="PF14842"/>
    </source>
</evidence>
<evidence type="ECO:0000256" key="2">
    <source>
        <dbReference type="ARBA" id="ARBA00004413"/>
    </source>
</evidence>
<dbReference type="GO" id="GO:0005886">
    <property type="term" value="C:plasma membrane"/>
    <property type="evidence" value="ECO:0007669"/>
    <property type="project" value="UniProtKB-SubCell"/>
</dbReference>
<evidence type="ECO:0000259" key="11">
    <source>
        <dbReference type="Pfam" id="PF14841"/>
    </source>
</evidence>
<keyword evidence="6" id="KW-0145">Chemotaxis</keyword>
<dbReference type="PIRSF" id="PIRSF003161">
    <property type="entry name" value="FliG"/>
    <property type="match status" value="1"/>
</dbReference>
<dbReference type="AlphaFoldDB" id="A0A7C4PHJ7"/>
<evidence type="ECO:0000256" key="8">
    <source>
        <dbReference type="ARBA" id="ARBA00023136"/>
    </source>
</evidence>
<proteinExistence type="inferred from homology"/>
<dbReference type="Pfam" id="PF14841">
    <property type="entry name" value="FliG_M"/>
    <property type="match status" value="1"/>
</dbReference>
<evidence type="ECO:0000256" key="7">
    <source>
        <dbReference type="ARBA" id="ARBA00022779"/>
    </source>
</evidence>
<dbReference type="Pfam" id="PF01706">
    <property type="entry name" value="FliG_C"/>
    <property type="match status" value="1"/>
</dbReference>
<dbReference type="Pfam" id="PF14842">
    <property type="entry name" value="FliG_N"/>
    <property type="match status" value="1"/>
</dbReference>
<gene>
    <name evidence="13" type="primary">fliG</name>
    <name evidence="13" type="ORF">ENT37_01300</name>
</gene>
<evidence type="ECO:0000256" key="1">
    <source>
        <dbReference type="ARBA" id="ARBA00004117"/>
    </source>
</evidence>
<dbReference type="GO" id="GO:0003774">
    <property type="term" value="F:cytoskeletal motor activity"/>
    <property type="evidence" value="ECO:0007669"/>
    <property type="project" value="InterPro"/>
</dbReference>
<dbReference type="InterPro" id="IPR032779">
    <property type="entry name" value="FliG_M"/>
</dbReference>
<reference evidence="13" key="1">
    <citation type="journal article" date="2020" name="mSystems">
        <title>Genome- and Community-Level Interaction Insights into Carbon Utilization and Element Cycling Functions of Hydrothermarchaeota in Hydrothermal Sediment.</title>
        <authorList>
            <person name="Zhou Z."/>
            <person name="Liu Y."/>
            <person name="Xu W."/>
            <person name="Pan J."/>
            <person name="Luo Z.H."/>
            <person name="Li M."/>
        </authorList>
    </citation>
    <scope>NUCLEOTIDE SEQUENCE [LARGE SCALE GENOMIC DNA]</scope>
    <source>
        <strain evidence="13">SpSt-573</strain>
    </source>
</reference>
<keyword evidence="7" id="KW-0283">Flagellar rotation</keyword>
<organism evidence="13">
    <name type="scientific">Anaerolinea thermolimosa</name>
    <dbReference type="NCBI Taxonomy" id="229919"/>
    <lineage>
        <taxon>Bacteria</taxon>
        <taxon>Bacillati</taxon>
        <taxon>Chloroflexota</taxon>
        <taxon>Anaerolineae</taxon>
        <taxon>Anaerolineales</taxon>
        <taxon>Anaerolineaceae</taxon>
        <taxon>Anaerolinea</taxon>
    </lineage>
</organism>
<dbReference type="Gene3D" id="1.10.220.30">
    <property type="match status" value="3"/>
</dbReference>
<keyword evidence="9" id="KW-0975">Bacterial flagellum</keyword>
<dbReference type="PANTHER" id="PTHR30534">
    <property type="entry name" value="FLAGELLAR MOTOR SWITCH PROTEIN FLIG"/>
    <property type="match status" value="1"/>
</dbReference>
<evidence type="ECO:0000256" key="4">
    <source>
        <dbReference type="ARBA" id="ARBA00021870"/>
    </source>
</evidence>
<keyword evidence="13" id="KW-0969">Cilium</keyword>
<name>A0A7C4PHJ7_9CHLR</name>
<comment type="subcellular location">
    <subcellularLocation>
        <location evidence="1">Bacterial flagellum basal body</location>
    </subcellularLocation>
    <subcellularLocation>
        <location evidence="2">Cell membrane</location>
        <topology evidence="2">Peripheral membrane protein</topology>
        <orientation evidence="2">Cytoplasmic side</orientation>
    </subcellularLocation>
</comment>
<evidence type="ECO:0000256" key="9">
    <source>
        <dbReference type="ARBA" id="ARBA00023143"/>
    </source>
</evidence>
<evidence type="ECO:0000259" key="10">
    <source>
        <dbReference type="Pfam" id="PF01706"/>
    </source>
</evidence>
<comment type="similarity">
    <text evidence="3">Belongs to the FliG family.</text>
</comment>
<protein>
    <recommendedName>
        <fullName evidence="4">Flagellar motor switch protein FliG</fullName>
    </recommendedName>
</protein>
<evidence type="ECO:0000256" key="6">
    <source>
        <dbReference type="ARBA" id="ARBA00022500"/>
    </source>
</evidence>
<keyword evidence="5" id="KW-1003">Cell membrane</keyword>
<dbReference type="EMBL" id="DSYK01000069">
    <property type="protein sequence ID" value="HGS20487.1"/>
    <property type="molecule type" value="Genomic_DNA"/>
</dbReference>
<dbReference type="SUPFAM" id="SSF48029">
    <property type="entry name" value="FliG"/>
    <property type="match status" value="2"/>
</dbReference>
<dbReference type="PANTHER" id="PTHR30534:SF0">
    <property type="entry name" value="FLAGELLAR MOTOR SWITCH PROTEIN FLIG"/>
    <property type="match status" value="1"/>
</dbReference>
<dbReference type="InterPro" id="IPR028263">
    <property type="entry name" value="FliG_N"/>
</dbReference>
<dbReference type="InterPro" id="IPR023087">
    <property type="entry name" value="Flg_Motor_Flig_C"/>
</dbReference>
<dbReference type="GO" id="GO:0006935">
    <property type="term" value="P:chemotaxis"/>
    <property type="evidence" value="ECO:0007669"/>
    <property type="project" value="UniProtKB-KW"/>
</dbReference>
<sequence>MADSMNGPVSGIDKACAVLLGLGVDLSSKVLQYLTEAEIERVLLALGRTGPIPPEVRSAALEEACEFSVADNTLRGGGVEYSRQLLARAVGPRRGAEILERISVHQQMSSFEMLRNANPQEVAALLQDEMPQTIALVLSYLEAKVAADILTNMPKELQIEVTLRLAMMDRVSPQVVQVVERNLKNKLSRVISEADFRATGGVSFLVKMLNQVDRGVQKTIFEALETTNPKLVEEIRANMFTFDDLAKLDDRAIQRVLRDINKADLAMALKAAPERLKEKIYSNLSERARENLKEEIEILGPQLAKNVYSAQRKIVDAVRALEEAGEIVIGGGGEYEIIQ</sequence>
<dbReference type="GO" id="GO:0009425">
    <property type="term" value="C:bacterial-type flagellum basal body"/>
    <property type="evidence" value="ECO:0007669"/>
    <property type="project" value="UniProtKB-SubCell"/>
</dbReference>
<dbReference type="InterPro" id="IPR000090">
    <property type="entry name" value="Flg_Motor_Flig"/>
</dbReference>
<feature type="domain" description="Flagellar motor switch protein FliG middle" evidence="11">
    <location>
        <begin position="119"/>
        <end position="192"/>
    </location>
</feature>
<evidence type="ECO:0000256" key="3">
    <source>
        <dbReference type="ARBA" id="ARBA00010299"/>
    </source>
</evidence>
<dbReference type="NCBIfam" id="TIGR00207">
    <property type="entry name" value="fliG"/>
    <property type="match status" value="1"/>
</dbReference>